<dbReference type="Proteomes" id="UP000542111">
    <property type="component" value="Unassembled WGS sequence"/>
</dbReference>
<protein>
    <submittedName>
        <fullName evidence="1">Uncharacterized protein</fullName>
    </submittedName>
</protein>
<evidence type="ECO:0000313" key="1">
    <source>
        <dbReference type="EMBL" id="NNA97591.1"/>
    </source>
</evidence>
<name>A0A7Y1QM79_9PSED</name>
<proteinExistence type="predicted"/>
<accession>A0A7Y1QM79</accession>
<sequence length="115" mass="12441">MRIKLSPQRRDDGLEVFKTGHSLVVNGETFDFSTMADGDTLPRAAIASGWFAGDVDKDGGELTLTLLFPLPFNFSQEQAFPVDLIDVPDGAVAFPRPLPLPAPEAQTELTQEAPV</sequence>
<dbReference type="EMBL" id="JAAQYP010000037">
    <property type="protein sequence ID" value="NNA97591.1"/>
    <property type="molecule type" value="Genomic_DNA"/>
</dbReference>
<evidence type="ECO:0000313" key="2">
    <source>
        <dbReference type="Proteomes" id="UP000542111"/>
    </source>
</evidence>
<dbReference type="RefSeq" id="WP_169898447.1">
    <property type="nucleotide sequence ID" value="NZ_JAAQYP010000037.1"/>
</dbReference>
<dbReference type="AlphaFoldDB" id="A0A7Y1QM79"/>
<comment type="caution">
    <text evidence="1">The sequence shown here is derived from an EMBL/GenBank/DDBJ whole genome shotgun (WGS) entry which is preliminary data.</text>
</comment>
<reference evidence="1 2" key="1">
    <citation type="journal article" date="2020" name="Front. Microbiol.">
        <title>Genetic Organization of the aprX-lipA2 Operon Affects the Proteolytic Potential of Pseudomonas Species in Milk.</title>
        <authorList>
            <person name="Maier C."/>
            <person name="Huptas C."/>
            <person name="von Neubeck M."/>
            <person name="Scherer S."/>
            <person name="Wenning M."/>
            <person name="Lucking G."/>
        </authorList>
    </citation>
    <scope>NUCLEOTIDE SEQUENCE [LARGE SCALE GENOMIC DNA]</scope>
    <source>
        <strain evidence="1 2">G4779</strain>
    </source>
</reference>
<organism evidence="1 2">
    <name type="scientific">Pseudomonas gessardii</name>
    <dbReference type="NCBI Taxonomy" id="78544"/>
    <lineage>
        <taxon>Bacteria</taxon>
        <taxon>Pseudomonadati</taxon>
        <taxon>Pseudomonadota</taxon>
        <taxon>Gammaproteobacteria</taxon>
        <taxon>Pseudomonadales</taxon>
        <taxon>Pseudomonadaceae</taxon>
        <taxon>Pseudomonas</taxon>
    </lineage>
</organism>
<gene>
    <name evidence="1" type="ORF">HBO33_20715</name>
</gene>